<dbReference type="SUPFAM" id="SSF53474">
    <property type="entry name" value="alpha/beta-Hydrolases"/>
    <property type="match status" value="1"/>
</dbReference>
<dbReference type="Gene3D" id="3.40.50.1820">
    <property type="entry name" value="alpha/beta hydrolase"/>
    <property type="match status" value="1"/>
</dbReference>
<feature type="compositionally biased region" description="Pro residues" evidence="1">
    <location>
        <begin position="369"/>
        <end position="380"/>
    </location>
</feature>
<protein>
    <submittedName>
        <fullName evidence="2">Alpha/beta hydrolase</fullName>
    </submittedName>
</protein>
<proteinExistence type="predicted"/>
<feature type="region of interest" description="Disordered" evidence="1">
    <location>
        <begin position="363"/>
        <end position="393"/>
    </location>
</feature>
<dbReference type="GO" id="GO:0016787">
    <property type="term" value="F:hydrolase activity"/>
    <property type="evidence" value="ECO:0007669"/>
    <property type="project" value="UniProtKB-KW"/>
</dbReference>
<reference evidence="2 3" key="1">
    <citation type="journal article" date="2019" name="Int. J. Syst. Evol. Microbiol.">
        <title>The Global Catalogue of Microorganisms (GCM) 10K type strain sequencing project: providing services to taxonomists for standard genome sequencing and annotation.</title>
        <authorList>
            <consortium name="The Broad Institute Genomics Platform"/>
            <consortium name="The Broad Institute Genome Sequencing Center for Infectious Disease"/>
            <person name="Wu L."/>
            <person name="Ma J."/>
        </authorList>
    </citation>
    <scope>NUCLEOTIDE SEQUENCE [LARGE SCALE GENOMIC DNA]</scope>
    <source>
        <strain evidence="2 3">JCM 11117</strain>
    </source>
</reference>
<dbReference type="InterPro" id="IPR029058">
    <property type="entry name" value="AB_hydrolase_fold"/>
</dbReference>
<keyword evidence="2" id="KW-0378">Hydrolase</keyword>
<dbReference type="EMBL" id="BAAAHP010000161">
    <property type="protein sequence ID" value="GAA0895489.1"/>
    <property type="molecule type" value="Genomic_DNA"/>
</dbReference>
<sequence>MGADGSAEPSLLAVPPRPNGTALVYCPGYGAGAAPPLAPAGLPVSALTERGYLLAAVPGAPGWSVTEGIHATLSTVEALRRRRDVERCIVWGQSMGGLVAVAVAEAPDAGVDGVISLCGSVAGPVAMLNQALDAAWAVAVLGRWEKVDLIGEEPDAQRAARARALLRQTQETELGRARIALASAVGQLPTWSQPGTPRPTTPAARQRQQAAIFEWAVFAPRNDMRARAGGTFSWNTGVDYAAQLARSGYGDLVESLYASCRGDLLADLDRLADAPRIAADPQAVARMHAMITPTGRLRVPALTVHQTGDAAPVVTQAVAHRDVVAAAGRSALLAQRFVERPGHCRELPAELLGSIAELEHRLDTGDWPEPAPGRWGPPPEHGFLRPSGPRDGR</sequence>
<name>A0ABN1N7B2_9PSEU</name>
<gene>
    <name evidence="2" type="ORF">GCM10009559_51390</name>
</gene>
<dbReference type="RefSeq" id="WP_343944135.1">
    <property type="nucleotide sequence ID" value="NZ_BAAAHP010000161.1"/>
</dbReference>
<evidence type="ECO:0000313" key="3">
    <source>
        <dbReference type="Proteomes" id="UP001499967"/>
    </source>
</evidence>
<accession>A0ABN1N7B2</accession>
<evidence type="ECO:0000313" key="2">
    <source>
        <dbReference type="EMBL" id="GAA0895489.1"/>
    </source>
</evidence>
<evidence type="ECO:0000256" key="1">
    <source>
        <dbReference type="SAM" id="MobiDB-lite"/>
    </source>
</evidence>
<comment type="caution">
    <text evidence="2">The sequence shown here is derived from an EMBL/GenBank/DDBJ whole genome shotgun (WGS) entry which is preliminary data.</text>
</comment>
<organism evidence="2 3">
    <name type="scientific">Pseudonocardia zijingensis</name>
    <dbReference type="NCBI Taxonomy" id="153376"/>
    <lineage>
        <taxon>Bacteria</taxon>
        <taxon>Bacillati</taxon>
        <taxon>Actinomycetota</taxon>
        <taxon>Actinomycetes</taxon>
        <taxon>Pseudonocardiales</taxon>
        <taxon>Pseudonocardiaceae</taxon>
        <taxon>Pseudonocardia</taxon>
    </lineage>
</organism>
<keyword evidence="3" id="KW-1185">Reference proteome</keyword>
<dbReference type="Proteomes" id="UP001499967">
    <property type="component" value="Unassembled WGS sequence"/>
</dbReference>